<dbReference type="InterPro" id="IPR016580">
    <property type="entry name" value="HUS1"/>
</dbReference>
<dbReference type="AlphaFoldDB" id="W5N6Y6"/>
<dbReference type="PIRSF" id="PIRSF011312">
    <property type="entry name" value="Cell_cycle_HUS1"/>
    <property type="match status" value="1"/>
</dbReference>
<comment type="similarity">
    <text evidence="3 9">Belongs to the HUS1 family.</text>
</comment>
<evidence type="ECO:0000313" key="12">
    <source>
        <dbReference type="Proteomes" id="UP000018468"/>
    </source>
</evidence>
<dbReference type="InParanoid" id="W5N6Y6"/>
<keyword evidence="6" id="KW-0539">Nucleus</keyword>
<dbReference type="PANTHER" id="PTHR12900:SF0">
    <property type="entry name" value="CHECKPOINT PROTEIN"/>
    <property type="match status" value="1"/>
</dbReference>
<keyword evidence="5" id="KW-0227">DNA damage</keyword>
<dbReference type="InterPro" id="IPR007150">
    <property type="entry name" value="HUS1/Mec3"/>
</dbReference>
<evidence type="ECO:0000256" key="5">
    <source>
        <dbReference type="ARBA" id="ARBA00022763"/>
    </source>
</evidence>
<evidence type="ECO:0000256" key="6">
    <source>
        <dbReference type="ARBA" id="ARBA00023242"/>
    </source>
</evidence>
<evidence type="ECO:0000256" key="3">
    <source>
        <dbReference type="ARBA" id="ARBA00005563"/>
    </source>
</evidence>
<dbReference type="GO" id="GO:0006289">
    <property type="term" value="P:nucleotide-excision repair"/>
    <property type="evidence" value="ECO:0000318"/>
    <property type="project" value="GO_Central"/>
</dbReference>
<reference evidence="11" key="3">
    <citation type="submission" date="2025-09" db="UniProtKB">
        <authorList>
            <consortium name="Ensembl"/>
        </authorList>
    </citation>
    <scope>IDENTIFICATION</scope>
</reference>
<comment type="function">
    <text evidence="7">Component of the 9-1-1 cell-cycle checkpoint response complex that plays a major role in DNA repair. The 9-1-1 complex is recruited to DNA lesion upon damage by the RAD17-replication factor C (RFC) clamp loader complex. Acts then as a sliding clamp platform on DNA for several proteins involved in long-patch base excision repair (LP-BER). The 9-1-1 complex stimulates DNA polymerase beta (POLB) activity by increasing its affinity for the 3'-OH end of the primer-template and stabilizes POLB to those sites where LP-BER proceeds; endonuclease FEN1 cleavage activity on substrates with double, nick, or gap flaps of distinct sequences and lengths; and DNA ligase I (LIG1) on long-patch base excision repair substrates. The 9-1-1 complex is necessary for the recruitment of RHNO1 to sites of double-stranded breaks (DSB) occurring during the S phase.</text>
</comment>
<dbReference type="Proteomes" id="UP000018468">
    <property type="component" value="Linkage group LG9"/>
</dbReference>
<dbReference type="Pfam" id="PF04005">
    <property type="entry name" value="Hus1"/>
    <property type="match status" value="2"/>
</dbReference>
<evidence type="ECO:0000256" key="10">
    <source>
        <dbReference type="SAM" id="MobiDB-lite"/>
    </source>
</evidence>
<evidence type="ECO:0000256" key="8">
    <source>
        <dbReference type="ARBA" id="ARBA00061731"/>
    </source>
</evidence>
<dbReference type="GO" id="GO:0009314">
    <property type="term" value="P:response to radiation"/>
    <property type="evidence" value="ECO:0007669"/>
    <property type="project" value="UniProtKB-ARBA"/>
</dbReference>
<dbReference type="FunFam" id="3.70.10.10:FF:000006">
    <property type="entry name" value="Checkpoint protein"/>
    <property type="match status" value="1"/>
</dbReference>
<accession>W5N6Y6</accession>
<dbReference type="GO" id="GO:0000724">
    <property type="term" value="P:double-strand break repair via homologous recombination"/>
    <property type="evidence" value="ECO:0000318"/>
    <property type="project" value="GO_Central"/>
</dbReference>
<dbReference type="GO" id="GO:0005829">
    <property type="term" value="C:cytosol"/>
    <property type="evidence" value="ECO:0007669"/>
    <property type="project" value="UniProtKB-SubCell"/>
</dbReference>
<dbReference type="GO" id="GO:0030896">
    <property type="term" value="C:checkpoint clamp complex"/>
    <property type="evidence" value="ECO:0000318"/>
    <property type="project" value="GO_Central"/>
</dbReference>
<dbReference type="Gene3D" id="3.70.10.10">
    <property type="match status" value="1"/>
</dbReference>
<reference evidence="12" key="1">
    <citation type="submission" date="2011-12" db="EMBL/GenBank/DDBJ databases">
        <title>The Draft Genome of Lepisosteus oculatus.</title>
        <authorList>
            <consortium name="The Broad Institute Genome Assembly &amp; Analysis Group"/>
            <consortium name="Computational R&amp;D Group"/>
            <consortium name="and Sequencing Platform"/>
            <person name="Di Palma F."/>
            <person name="Alfoldi J."/>
            <person name="Johnson J."/>
            <person name="Berlin A."/>
            <person name="Gnerre S."/>
            <person name="Jaffe D."/>
            <person name="MacCallum I."/>
            <person name="Young S."/>
            <person name="Walker B.J."/>
            <person name="Lander E.S."/>
            <person name="Lindblad-Toh K."/>
        </authorList>
    </citation>
    <scope>NUCLEOTIDE SEQUENCE [LARGE SCALE GENOMIC DNA]</scope>
</reference>
<evidence type="ECO:0000256" key="1">
    <source>
        <dbReference type="ARBA" id="ARBA00004123"/>
    </source>
</evidence>
<dbReference type="Ensembl" id="ENSLOCT00000016425.1">
    <property type="protein sequence ID" value="ENSLOCP00000016395.1"/>
    <property type="gene ID" value="ENSLOCG00000013303.1"/>
</dbReference>
<protein>
    <recommendedName>
        <fullName evidence="9">Checkpoint protein</fullName>
    </recommendedName>
</protein>
<dbReference type="GO" id="GO:0031573">
    <property type="term" value="P:mitotic intra-S DNA damage checkpoint signaling"/>
    <property type="evidence" value="ECO:0000318"/>
    <property type="project" value="GO_Central"/>
</dbReference>
<dbReference type="GO" id="GO:0033314">
    <property type="term" value="P:mitotic DNA replication checkpoint signaling"/>
    <property type="evidence" value="ECO:0000318"/>
    <property type="project" value="GO_Central"/>
</dbReference>
<evidence type="ECO:0000313" key="11">
    <source>
        <dbReference type="Ensembl" id="ENSLOCP00000016395.1"/>
    </source>
</evidence>
<evidence type="ECO:0000256" key="2">
    <source>
        <dbReference type="ARBA" id="ARBA00004514"/>
    </source>
</evidence>
<evidence type="ECO:0000256" key="7">
    <source>
        <dbReference type="ARBA" id="ARBA00055414"/>
    </source>
</evidence>
<dbReference type="STRING" id="7918.ENSLOCP00000016395"/>
<organism evidence="11 12">
    <name type="scientific">Lepisosteus oculatus</name>
    <name type="common">Spotted gar</name>
    <dbReference type="NCBI Taxonomy" id="7918"/>
    <lineage>
        <taxon>Eukaryota</taxon>
        <taxon>Metazoa</taxon>
        <taxon>Chordata</taxon>
        <taxon>Craniata</taxon>
        <taxon>Vertebrata</taxon>
        <taxon>Euteleostomi</taxon>
        <taxon>Actinopterygii</taxon>
        <taxon>Neopterygii</taxon>
        <taxon>Holostei</taxon>
        <taxon>Semionotiformes</taxon>
        <taxon>Lepisosteidae</taxon>
        <taxon>Lepisosteus</taxon>
    </lineage>
</organism>
<evidence type="ECO:0000256" key="9">
    <source>
        <dbReference type="PIRNR" id="PIRNR011312"/>
    </source>
</evidence>
<dbReference type="GO" id="GO:0044778">
    <property type="term" value="P:meiotic DNA integrity checkpoint signaling"/>
    <property type="evidence" value="ECO:0000318"/>
    <property type="project" value="GO_Central"/>
</dbReference>
<dbReference type="EMBL" id="AHAT01002303">
    <property type="status" value="NOT_ANNOTATED_CDS"/>
    <property type="molecule type" value="Genomic_DNA"/>
</dbReference>
<dbReference type="EMBL" id="AHAT01002304">
    <property type="status" value="NOT_ANNOTATED_CDS"/>
    <property type="molecule type" value="Genomic_DNA"/>
</dbReference>
<keyword evidence="12" id="KW-1185">Reference proteome</keyword>
<sequence length="285" mass="31794">MKFRSKIVDVVCLQHFTRVVSTISKLTKTCTLRLTTSNLYFILCDKVANGGVSMWCELSQGNFFDEFQLEGVSPDANEIYLKLAPENLSRALKTANNAKSLKIKLTKKHCPCITLAVELVSLQSKSLLRSLTAQSDVLSVLSGLKQKEPHSAFFLSLGWVLPVCALYPLLKRTYCSSLSQVLEANRNGEMNLKIETDLVSVATHFKNLENPPWEPDGDESQGPSQDRHPETMAEARIDIRKLQQFLAGQQVNPCKAVCNIVSGRIVHFILLHEDVSLQYFIPAVA</sequence>
<dbReference type="GO" id="GO:0035861">
    <property type="term" value="C:site of double-strand break"/>
    <property type="evidence" value="ECO:0000318"/>
    <property type="project" value="GO_Central"/>
</dbReference>
<keyword evidence="4" id="KW-0963">Cytoplasm</keyword>
<name>W5N6Y6_LEPOC</name>
<proteinExistence type="inferred from homology"/>
<dbReference type="PANTHER" id="PTHR12900">
    <property type="entry name" value="MITOTIC AND DNA DAMAGE CHECKPOINT PROTEIN HUS1"/>
    <property type="match status" value="1"/>
</dbReference>
<dbReference type="eggNOG" id="KOG3999">
    <property type="taxonomic scope" value="Eukaryota"/>
</dbReference>
<reference evidence="11" key="2">
    <citation type="submission" date="2025-08" db="UniProtKB">
        <authorList>
            <consortium name="Ensembl"/>
        </authorList>
    </citation>
    <scope>IDENTIFICATION</scope>
</reference>
<dbReference type="GO" id="GO:0000723">
    <property type="term" value="P:telomere maintenance"/>
    <property type="evidence" value="ECO:0000318"/>
    <property type="project" value="GO_Central"/>
</dbReference>
<dbReference type="InterPro" id="IPR046938">
    <property type="entry name" value="DNA_clamp_sf"/>
</dbReference>
<dbReference type="GeneTree" id="ENSGT00390000000706"/>
<dbReference type="OMA" id="QVRVDNR"/>
<comment type="subcellular location">
    <subcellularLocation>
        <location evidence="2">Cytoplasm</location>
        <location evidence="2">Cytosol</location>
    </subcellularLocation>
    <subcellularLocation>
        <location evidence="1">Nucleus</location>
    </subcellularLocation>
</comment>
<dbReference type="SUPFAM" id="SSF55979">
    <property type="entry name" value="DNA clamp"/>
    <property type="match status" value="1"/>
</dbReference>
<evidence type="ECO:0000256" key="4">
    <source>
        <dbReference type="ARBA" id="ARBA00022490"/>
    </source>
</evidence>
<feature type="region of interest" description="Disordered" evidence="10">
    <location>
        <begin position="209"/>
        <end position="231"/>
    </location>
</feature>
<dbReference type="GO" id="GO:0005730">
    <property type="term" value="C:nucleolus"/>
    <property type="evidence" value="ECO:0007669"/>
    <property type="project" value="InterPro"/>
</dbReference>
<dbReference type="Bgee" id="ENSLOCG00000013303">
    <property type="expression patterns" value="Expressed in ovary and 13 other cell types or tissues"/>
</dbReference>
<comment type="subunit">
    <text evidence="8">Component of the toroidal 9-1-1 (RAD9-RAD1-HUS1) complex, composed of RAD9A, RAD1 and HUS1. The 9-1-1 complex associates with LIG1, POLB, FEN1, RAD17, HDAC1, RPA1 and RPA2. The 9-1-1 complex associates with the RAD17-RFC complex. HUS1 interacts with POLB, HDAC1, FEN1, PCNA and RAD9B. HUS1 does not interact with RAD17. Interacts with DNAJC7.</text>
</comment>